<dbReference type="InterPro" id="IPR052192">
    <property type="entry name" value="Insect_Ionotropic_Sensory_Rcpt"/>
</dbReference>
<comment type="caution">
    <text evidence="10">The sequence shown here is derived from an EMBL/GenBank/DDBJ whole genome shotgun (WGS) entry which is preliminary data.</text>
</comment>
<keyword evidence="11" id="KW-1185">Reference proteome</keyword>
<feature type="transmembrane region" description="Helical" evidence="8">
    <location>
        <begin position="409"/>
        <end position="428"/>
    </location>
</feature>
<organism evidence="10 11">
    <name type="scientific">Trichomalopsis sarcophagae</name>
    <dbReference type="NCBI Taxonomy" id="543379"/>
    <lineage>
        <taxon>Eukaryota</taxon>
        <taxon>Metazoa</taxon>
        <taxon>Ecdysozoa</taxon>
        <taxon>Arthropoda</taxon>
        <taxon>Hexapoda</taxon>
        <taxon>Insecta</taxon>
        <taxon>Pterygota</taxon>
        <taxon>Neoptera</taxon>
        <taxon>Endopterygota</taxon>
        <taxon>Hymenoptera</taxon>
        <taxon>Apocrita</taxon>
        <taxon>Proctotrupomorpha</taxon>
        <taxon>Chalcidoidea</taxon>
        <taxon>Pteromalidae</taxon>
        <taxon>Pteromalinae</taxon>
        <taxon>Trichomalopsis</taxon>
    </lineage>
</organism>
<dbReference type="EMBL" id="NNAY01001571">
    <property type="protein sequence ID" value="OXU23559.1"/>
    <property type="molecule type" value="Genomic_DNA"/>
</dbReference>
<feature type="transmembrane region" description="Helical" evidence="8">
    <location>
        <begin position="956"/>
        <end position="977"/>
    </location>
</feature>
<sequence>MKVTITTLLFYFYAFQIVYLQNAPGNVKKHCDASNDIDNITVNIIGNCLNGKGNNIVTGSFHESHEALILKNLYASLIPISLISIHQSSFIDINSKLNTTMESKETYSAMNFIIIAPSKAKISESLVKVKNSALWNHEGFFLIVNTNIKSNCQIARDCLHFLWSLNIVSVLFLCRGANNKLHLYTYNPFSRYAPKFWRVLYTNNSNYNEMWTLLEHTIEEKDSFYDSQFCKELNFMKTKNLHGYKVNIGLWLQNLSSTHPEATGDLKDLIGEKGAIARTVWNHLNATANLSYYSTFKISKTDERILHDLDSGKIDYILNIIFHRESWKRRTYPHTSSGLCIIAPTYKISIYERILTMFSITSWLILLGICFVAVVILKYILQETMSESALDILRMIVGMPTYNEPKTSVARKFFIIFVFVTMVANSYFQSRLNAMYVAPTSASTIETAEDLNASKLLIYGFPVFKDMLVFKNLRNRYRPVENSLECGYRLKKKEKIICLYPCNVYNITDGDGAHVAKDKIDLNLAFRIRKDWPLASRVNQILRRMTESGLLRLYETRERERLLNIFIIFLIIVSNFGKMHSKSSSDLKKKNNYNELYSIATTTITMLKKCYSDNLDDTVFAGDWIDFTSWKGLFSQISVNLISSTESQVFLRHKRLSGIYEISDVVVQSLRYPAQVAIVSTIHEPLKDTFKMLRSSKFWNLEAIFFLIDENPKNSCLNVPRTFLVAWRYNILHAIYICYAANDEIYFYSFNPYMDYAPKPWKKADVLIDEEKNHTIMIYRVSANDMLILKDSHCELLDFDKTSSLDNYPIKLCGVLNPILLNDVKNSSHRTIQTINDFSGIDSVVAQLIWSKLHTTPTVKIYRDSGYIENNVPHGLVKRIINGEYDMIVNEFYYRSFWRLETYPHGISGMCALTRKRYRSSNISTLLWMFNPKVISIVIPISLMVAIMLKCLSKIGFVNASLKVLGMLAGISINYPISGINRINMAYLVFIMFGLNVYLETSLTSFLVAPDDVYNINSMEDIVNYKYEVSGRPFVKEFLVDDNFTDVYSENYFDECMDKIRMGHKVACIRDCLSAIFYEKEFDFIHLSKQSVKDIHMTFLFREDWPLRVRFNAIVQRIRESGIIAFVKNIEVFKAYPHRPQYKQQNRLDGTDSREETPLNIKVMSFAWYILGAGITLSSIIFLFELLFINALAYSKLHIKNNDAFISTIAETTMKITNSCYTSELDKVVFVGDWSNFVIWHRLFPSSLTINILGLSESKFFNRHRRSQGNSFRLNKLIVQKLRYPAKIFVVSVSNRPLNDTLVRMKSSILWNSEAIFFLVDEYSENQCSNVKRSLLMAWRFDILQALYVCHSNGQIPSIYTFNPFTNSAPNSWRIIDELYDVKVNHPIRFFRLVYHSTFNKNACDSLAFDKCGFINNYPIKLVAFLNSALMSTINDPMTSNLSINNFKGIDADIARIIWSKLGTSPRVSMSEQGYIDEQGKPHGALVHLVFNQCDMGMNQLFFRDFWRLETYPHGYAKIFALSQELNYESTVASLPKILETYVISTLVVICMLVTLYLKYLLKIDIASASFKTLKMLLGMYENKNIIALQMTSLMIDLMNIYLQSMLTSSLASPENKFYIDDKEDLEAVIPDKYTISGPAYIKEFLNNKTIAPHLISSSFQDCISKIHISSNYVCLSDSVLISDQAKSHKNIHISREGIENVQLTFVIREDWPLRKRINELMQRLRETGIITNMMIKEQIKSHFTLYVQTQDYNSTDSNLKRLTLESLKFDLYILAIGNYLSFVLLIIEKTLSKLFHKKRIDNLKIFRQTNAVANH</sequence>
<evidence type="ECO:0000313" key="11">
    <source>
        <dbReference type="Proteomes" id="UP000215335"/>
    </source>
</evidence>
<evidence type="ECO:0000256" key="4">
    <source>
        <dbReference type="ARBA" id="ARBA00022989"/>
    </source>
</evidence>
<comment type="subcellular location">
    <subcellularLocation>
        <location evidence="1">Cell membrane</location>
        <topology evidence="1">Multi-pass membrane protein</topology>
    </subcellularLocation>
</comment>
<evidence type="ECO:0000256" key="7">
    <source>
        <dbReference type="ARBA" id="ARBA00023180"/>
    </source>
</evidence>
<keyword evidence="6" id="KW-0675">Receptor</keyword>
<evidence type="ECO:0000256" key="2">
    <source>
        <dbReference type="ARBA" id="ARBA00022475"/>
    </source>
</evidence>
<evidence type="ECO:0000256" key="6">
    <source>
        <dbReference type="ARBA" id="ARBA00023170"/>
    </source>
</evidence>
<accession>A0A232EZ23</accession>
<dbReference type="SUPFAM" id="SSF53850">
    <property type="entry name" value="Periplasmic binding protein-like II"/>
    <property type="match status" value="3"/>
</dbReference>
<dbReference type="GO" id="GO:0005886">
    <property type="term" value="C:plasma membrane"/>
    <property type="evidence" value="ECO:0007669"/>
    <property type="project" value="UniProtKB-SubCell"/>
</dbReference>
<keyword evidence="3 8" id="KW-0812">Transmembrane</keyword>
<evidence type="ECO:0000313" key="10">
    <source>
        <dbReference type="EMBL" id="OXU23559.1"/>
    </source>
</evidence>
<feature type="transmembrane region" description="Helical" evidence="8">
    <location>
        <begin position="983"/>
        <end position="999"/>
    </location>
</feature>
<gene>
    <name evidence="10" type="ORF">TSAR_004669</name>
</gene>
<dbReference type="Proteomes" id="UP000215335">
    <property type="component" value="Unassembled WGS sequence"/>
</dbReference>
<protein>
    <recommendedName>
        <fullName evidence="12">Ionotropic glutamate receptor C-terminal domain-containing protein</fullName>
    </recommendedName>
</protein>
<evidence type="ECO:0008006" key="12">
    <source>
        <dbReference type="Google" id="ProtNLM"/>
    </source>
</evidence>
<feature type="transmembrane region" description="Helical" evidence="8">
    <location>
        <begin position="354"/>
        <end position="381"/>
    </location>
</feature>
<keyword evidence="2" id="KW-1003">Cell membrane</keyword>
<keyword evidence="5 8" id="KW-0472">Membrane</keyword>
<dbReference type="PANTHER" id="PTHR42643:SF24">
    <property type="entry name" value="IONOTROPIC RECEPTOR 60A"/>
    <property type="match status" value="1"/>
</dbReference>
<keyword evidence="7" id="KW-0325">Glycoprotein</keyword>
<evidence type="ECO:0000256" key="1">
    <source>
        <dbReference type="ARBA" id="ARBA00004651"/>
    </source>
</evidence>
<proteinExistence type="predicted"/>
<reference evidence="10 11" key="1">
    <citation type="journal article" date="2017" name="Curr. Biol.">
        <title>The Evolution of Venom by Co-option of Single-Copy Genes.</title>
        <authorList>
            <person name="Martinson E.O."/>
            <person name="Mrinalini"/>
            <person name="Kelkar Y.D."/>
            <person name="Chang C.H."/>
            <person name="Werren J.H."/>
        </authorList>
    </citation>
    <scope>NUCLEOTIDE SEQUENCE [LARGE SCALE GENOMIC DNA]</scope>
    <source>
        <strain evidence="10 11">Alberta</strain>
        <tissue evidence="10">Whole body</tissue>
    </source>
</reference>
<dbReference type="PANTHER" id="PTHR42643">
    <property type="entry name" value="IONOTROPIC RECEPTOR 20A-RELATED"/>
    <property type="match status" value="1"/>
</dbReference>
<keyword evidence="4 8" id="KW-1133">Transmembrane helix</keyword>
<evidence type="ECO:0000256" key="9">
    <source>
        <dbReference type="SAM" id="SignalP"/>
    </source>
</evidence>
<evidence type="ECO:0000256" key="5">
    <source>
        <dbReference type="ARBA" id="ARBA00023136"/>
    </source>
</evidence>
<dbReference type="STRING" id="543379.A0A232EZ23"/>
<feature type="chain" id="PRO_5012534006" description="Ionotropic glutamate receptor C-terminal domain-containing protein" evidence="9">
    <location>
        <begin position="21"/>
        <end position="1816"/>
    </location>
</feature>
<evidence type="ECO:0000256" key="8">
    <source>
        <dbReference type="SAM" id="Phobius"/>
    </source>
</evidence>
<feature type="signal peptide" evidence="9">
    <location>
        <begin position="1"/>
        <end position="20"/>
    </location>
</feature>
<evidence type="ECO:0000256" key="3">
    <source>
        <dbReference type="ARBA" id="ARBA00022692"/>
    </source>
</evidence>
<name>A0A232EZ23_9HYME</name>
<feature type="transmembrane region" description="Helical" evidence="8">
    <location>
        <begin position="1166"/>
        <end position="1189"/>
    </location>
</feature>
<feature type="transmembrane region" description="Helical" evidence="8">
    <location>
        <begin position="926"/>
        <end position="949"/>
    </location>
</feature>
<keyword evidence="9" id="KW-0732">Signal</keyword>
<dbReference type="OrthoDB" id="7679028at2759"/>